<feature type="non-terminal residue" evidence="2">
    <location>
        <position position="87"/>
    </location>
</feature>
<dbReference type="SUPFAM" id="SSF53850">
    <property type="entry name" value="Periplasmic binding protein-like II"/>
    <property type="match status" value="1"/>
</dbReference>
<evidence type="ECO:0000313" key="2">
    <source>
        <dbReference type="EMBL" id="MDC3418575.1"/>
    </source>
</evidence>
<name>A0A9X3WHJ4_9BACI</name>
<dbReference type="Proteomes" id="UP001145069">
    <property type="component" value="Unassembled WGS sequence"/>
</dbReference>
<reference evidence="2" key="1">
    <citation type="submission" date="2022-06" db="EMBL/GenBank/DDBJ databases">
        <title>Aquibacillus sp. a new bacterium isolated from soil saline samples.</title>
        <authorList>
            <person name="Galisteo C."/>
            <person name="De La Haba R."/>
            <person name="Sanchez-Porro C."/>
            <person name="Ventosa A."/>
        </authorList>
    </citation>
    <scope>NUCLEOTIDE SEQUENCE</scope>
    <source>
        <strain evidence="2">3ASR75-54</strain>
    </source>
</reference>
<proteinExistence type="predicted"/>
<dbReference type="PROSITE" id="PS51257">
    <property type="entry name" value="PROKAR_LIPOPROTEIN"/>
    <property type="match status" value="1"/>
</dbReference>
<gene>
    <name evidence="2" type="ORF">NC799_17075</name>
</gene>
<dbReference type="EMBL" id="JAMQKC010000032">
    <property type="protein sequence ID" value="MDC3418575.1"/>
    <property type="molecule type" value="Genomic_DNA"/>
</dbReference>
<dbReference type="AlphaFoldDB" id="A0A9X3WHJ4"/>
<evidence type="ECO:0000256" key="1">
    <source>
        <dbReference type="SAM" id="MobiDB-lite"/>
    </source>
</evidence>
<protein>
    <submittedName>
        <fullName evidence="2">Phosphate-binding protein</fullName>
    </submittedName>
</protein>
<sequence length="87" mass="8857">MLKNGKFSLLAVLLFLLIGLLAACGSGGEAKASTDNSDKTETEPAETEELTGSVIISGSSAMQPLVAAAAEEFMNQNPGTDIQVNAG</sequence>
<keyword evidence="3" id="KW-1185">Reference proteome</keyword>
<comment type="caution">
    <text evidence="2">The sequence shown here is derived from an EMBL/GenBank/DDBJ whole genome shotgun (WGS) entry which is preliminary data.</text>
</comment>
<dbReference type="Gene3D" id="3.40.190.10">
    <property type="entry name" value="Periplasmic binding protein-like II"/>
    <property type="match status" value="1"/>
</dbReference>
<feature type="region of interest" description="Disordered" evidence="1">
    <location>
        <begin position="26"/>
        <end position="51"/>
    </location>
</feature>
<accession>A0A9X3WHJ4</accession>
<organism evidence="2 3">
    <name type="scientific">Aquibacillus salsiterrae</name>
    <dbReference type="NCBI Taxonomy" id="2950439"/>
    <lineage>
        <taxon>Bacteria</taxon>
        <taxon>Bacillati</taxon>
        <taxon>Bacillota</taxon>
        <taxon>Bacilli</taxon>
        <taxon>Bacillales</taxon>
        <taxon>Bacillaceae</taxon>
        <taxon>Aquibacillus</taxon>
    </lineage>
</organism>
<evidence type="ECO:0000313" key="3">
    <source>
        <dbReference type="Proteomes" id="UP001145069"/>
    </source>
</evidence>